<dbReference type="PRINTS" id="PR00956">
    <property type="entry name" value="FLGMOTORFLIN"/>
</dbReference>
<dbReference type="NCBIfam" id="TIGR02551">
    <property type="entry name" value="SpaO_YscQ"/>
    <property type="match status" value="1"/>
</dbReference>
<dbReference type="InterPro" id="IPR013385">
    <property type="entry name" value="T3SS_SpaO/YscQ/SpaO"/>
</dbReference>
<name>A0A6P2RND5_BURL3</name>
<dbReference type="Gene3D" id="2.30.330.10">
    <property type="entry name" value="SpoA-like"/>
    <property type="match status" value="1"/>
</dbReference>
<dbReference type="Pfam" id="PF01052">
    <property type="entry name" value="FliMN_C"/>
    <property type="match status" value="1"/>
</dbReference>
<comment type="similarity">
    <text evidence="1">Belongs to the FliN/MopA/SpaO family.</text>
</comment>
<dbReference type="RefSeq" id="WP_175034884.1">
    <property type="nucleotide sequence ID" value="NZ_CABVPW010000046.1"/>
</dbReference>
<evidence type="ECO:0000259" key="2">
    <source>
        <dbReference type="Pfam" id="PF01052"/>
    </source>
</evidence>
<proteinExistence type="inferred from homology"/>
<dbReference type="InterPro" id="IPR001172">
    <property type="entry name" value="FliN_T3SS_HrcQb"/>
</dbReference>
<evidence type="ECO:0000256" key="1">
    <source>
        <dbReference type="ARBA" id="ARBA00009226"/>
    </source>
</evidence>
<evidence type="ECO:0000313" key="3">
    <source>
        <dbReference type="EMBL" id="VWC38099.1"/>
    </source>
</evidence>
<dbReference type="GO" id="GO:0003774">
    <property type="term" value="F:cytoskeletal motor activity"/>
    <property type="evidence" value="ECO:0007669"/>
    <property type="project" value="InterPro"/>
</dbReference>
<dbReference type="GO" id="GO:0071973">
    <property type="term" value="P:bacterial-type flagellum-dependent cell motility"/>
    <property type="evidence" value="ECO:0007669"/>
    <property type="project" value="InterPro"/>
</dbReference>
<dbReference type="EMBL" id="CABVPW010000046">
    <property type="protein sequence ID" value="VWC38099.1"/>
    <property type="molecule type" value="Genomic_DNA"/>
</dbReference>
<organism evidence="3 4">
    <name type="scientific">Burkholderia lata (strain ATCC 17760 / DSM 23089 / LMG 22485 / NCIMB 9086 / R18194 / 383)</name>
    <dbReference type="NCBI Taxonomy" id="482957"/>
    <lineage>
        <taxon>Bacteria</taxon>
        <taxon>Pseudomonadati</taxon>
        <taxon>Pseudomonadota</taxon>
        <taxon>Betaproteobacteria</taxon>
        <taxon>Burkholderiales</taxon>
        <taxon>Burkholderiaceae</taxon>
        <taxon>Burkholderia</taxon>
        <taxon>Burkholderia cepacia complex</taxon>
    </lineage>
</organism>
<dbReference type="GO" id="GO:0030254">
    <property type="term" value="P:protein secretion by the type III secretion system"/>
    <property type="evidence" value="ECO:0007669"/>
    <property type="project" value="InterPro"/>
</dbReference>
<evidence type="ECO:0000313" key="4">
    <source>
        <dbReference type="Proteomes" id="UP000494218"/>
    </source>
</evidence>
<dbReference type="InterPro" id="IPR001543">
    <property type="entry name" value="FliN-like_C"/>
</dbReference>
<feature type="domain" description="Flagellar motor switch protein FliN-like C-terminal" evidence="2">
    <location>
        <begin position="307"/>
        <end position="376"/>
    </location>
</feature>
<sequence length="384" mass="40934">MKLIRHSIIEGSGTPLAVTRLDPAHAQASRRLFDARLPIFLRDTLDIDDFRGEFGSGLPDHADPASAELRFDTPTGPASAHLLVDLEHYPALSICAWSVEQAADGRTGADLTLRNAVANVLCGPLLACLATLGLTRVQVVAVRRGAWPDANPGDVSVALSLARHGRRHDVVARLPGRCIEWLDACLSKTARPARFDTALRLPGSLVLGTKLLSVDALQGLRSGDILLRALDASRDAAWLQTMHDAPDDANHHVVLASWGNAGLVHCRVAVALHARTITLLKEPVMTESTEPGALEPGHDTSEHAIEVGELELPVQFVADTVALTIGELSSLAPGYVIELPTTITALTLKLVAHGQVIGHGELVGIGEHVGIRILRMAHEHGSVQ</sequence>
<dbReference type="AlphaFoldDB" id="A0A6P2RND5"/>
<reference evidence="3 4" key="1">
    <citation type="submission" date="2019-09" db="EMBL/GenBank/DDBJ databases">
        <authorList>
            <person name="Depoorter E."/>
        </authorList>
    </citation>
    <scope>NUCLEOTIDE SEQUENCE [LARGE SCALE GENOMIC DNA]</scope>
    <source>
        <strain evidence="3">LMG 23254</strain>
    </source>
</reference>
<dbReference type="GO" id="GO:0009425">
    <property type="term" value="C:bacterial-type flagellum basal body"/>
    <property type="evidence" value="ECO:0007669"/>
    <property type="project" value="InterPro"/>
</dbReference>
<dbReference type="InterPro" id="IPR036429">
    <property type="entry name" value="SpoA-like_sf"/>
</dbReference>
<gene>
    <name evidence="3" type="ORF">BLA23254_06762</name>
</gene>
<dbReference type="Proteomes" id="UP000494218">
    <property type="component" value="Unassembled WGS sequence"/>
</dbReference>
<protein>
    <submittedName>
        <fullName evidence="3">Type III secretion-associated protein</fullName>
    </submittedName>
</protein>
<dbReference type="SUPFAM" id="SSF101801">
    <property type="entry name" value="Surface presentation of antigens (SPOA)"/>
    <property type="match status" value="1"/>
</dbReference>
<accession>A0A6P2RND5</accession>
<dbReference type="GO" id="GO:0006935">
    <property type="term" value="P:chemotaxis"/>
    <property type="evidence" value="ECO:0007669"/>
    <property type="project" value="InterPro"/>
</dbReference>